<gene>
    <name evidence="3" type="primary">LOC106165103</name>
</gene>
<dbReference type="GO" id="GO:0000466">
    <property type="term" value="P:maturation of 5.8S rRNA from tricistronic rRNA transcript (SSU-rRNA, 5.8S rRNA, LSU-rRNA)"/>
    <property type="evidence" value="ECO:0007669"/>
    <property type="project" value="TreeGrafter"/>
</dbReference>
<dbReference type="GO" id="GO:0005730">
    <property type="term" value="C:nucleolus"/>
    <property type="evidence" value="ECO:0007669"/>
    <property type="project" value="TreeGrafter"/>
</dbReference>
<evidence type="ECO:0000313" key="3">
    <source>
        <dbReference type="RefSeq" id="XP_013398652.1"/>
    </source>
</evidence>
<name>A0A1S3IKB6_LINAN</name>
<dbReference type="Proteomes" id="UP000085678">
    <property type="component" value="Unplaced"/>
</dbReference>
<dbReference type="PANTHER" id="PTHR13500">
    <property type="entry name" value="NUCLEOLAR PRERIBOSOMAL-ASSOCIATED PROTEIN 1"/>
    <property type="match status" value="1"/>
</dbReference>
<protein>
    <submittedName>
        <fullName evidence="3">Uncharacterized protein LOC106165103</fullName>
    </submittedName>
</protein>
<dbReference type="InterPro" id="IPR016024">
    <property type="entry name" value="ARM-type_fold"/>
</dbReference>
<dbReference type="InterPro" id="IPR021714">
    <property type="entry name" value="URB1_N"/>
</dbReference>
<evidence type="ECO:0000313" key="2">
    <source>
        <dbReference type="Proteomes" id="UP000085678"/>
    </source>
</evidence>
<reference evidence="3" key="1">
    <citation type="submission" date="2025-08" db="UniProtKB">
        <authorList>
            <consortium name="RefSeq"/>
        </authorList>
    </citation>
    <scope>IDENTIFICATION</scope>
    <source>
        <tissue evidence="3">Gonads</tissue>
    </source>
</reference>
<dbReference type="KEGG" id="lak:106165103"/>
<dbReference type="Pfam" id="PF11707">
    <property type="entry name" value="Npa1"/>
    <property type="match status" value="1"/>
</dbReference>
<organism evidence="2 3">
    <name type="scientific">Lingula anatina</name>
    <name type="common">Brachiopod</name>
    <name type="synonym">Lingula unguis</name>
    <dbReference type="NCBI Taxonomy" id="7574"/>
    <lineage>
        <taxon>Eukaryota</taxon>
        <taxon>Metazoa</taxon>
        <taxon>Spiralia</taxon>
        <taxon>Lophotrochozoa</taxon>
        <taxon>Brachiopoda</taxon>
        <taxon>Linguliformea</taxon>
        <taxon>Lingulata</taxon>
        <taxon>Lingulida</taxon>
        <taxon>Linguloidea</taxon>
        <taxon>Lingulidae</taxon>
        <taxon>Lingula</taxon>
    </lineage>
</organism>
<feature type="domain" description="URB1 N-terminal" evidence="1">
    <location>
        <begin position="77"/>
        <end position="287"/>
    </location>
</feature>
<dbReference type="RefSeq" id="XP_013398652.1">
    <property type="nucleotide sequence ID" value="XM_013543198.1"/>
</dbReference>
<accession>A0A1S3IKB6</accession>
<evidence type="ECO:0000259" key="1">
    <source>
        <dbReference type="Pfam" id="PF11707"/>
    </source>
</evidence>
<dbReference type="GeneID" id="106165103"/>
<sequence length="324" mass="37564">MKRKGENPSQENVEKWRKEQIPTENENYTHLNFKLELRDATTIFIALEKFIQQAKGYLEGVRSEDIAAYYCRSSPECQEIFQILEAGKRKPQEYALIFETLECMLIRFGDDLSNLKTVGHSLVRRLLAGHMGAIFSMLWPSNKASHIKASLKLLTSMVMLSDSTARDVQAQFDFTHQALPALLLRRNIQDPQDIRTCLLQFIMSFLNSGDSSVVRQLVEQKGFLNSIFFGMVNDRLSTVQLILGTLQEKVVLNPYISKTAKIRLFNDNILKQLLQLYKWKGPTKWKASQEDAMEQELEIEEDENEDRKVVREQRNVTLDQKRQK</sequence>
<dbReference type="PANTHER" id="PTHR13500:SF0">
    <property type="entry name" value="NUCLEOLAR PRE-RIBOSOMAL-ASSOCIATED PROTEIN 1"/>
    <property type="match status" value="1"/>
</dbReference>
<dbReference type="GO" id="GO:0000463">
    <property type="term" value="P:maturation of LSU-rRNA from tricistronic rRNA transcript (SSU-rRNA, 5.8S rRNA, LSU-rRNA)"/>
    <property type="evidence" value="ECO:0007669"/>
    <property type="project" value="TreeGrafter"/>
</dbReference>
<dbReference type="InterPro" id="IPR039844">
    <property type="entry name" value="URB1"/>
</dbReference>
<keyword evidence="2" id="KW-1185">Reference proteome</keyword>
<proteinExistence type="predicted"/>
<dbReference type="STRING" id="7574.A0A1S3IKB6"/>
<dbReference type="OrthoDB" id="72892at2759"/>
<dbReference type="AlphaFoldDB" id="A0A1S3IKB6"/>
<dbReference type="SUPFAM" id="SSF48371">
    <property type="entry name" value="ARM repeat"/>
    <property type="match status" value="1"/>
</dbReference>
<dbReference type="InParanoid" id="A0A1S3IKB6"/>